<evidence type="ECO:0000256" key="5">
    <source>
        <dbReference type="ARBA" id="ARBA00022840"/>
    </source>
</evidence>
<evidence type="ECO:0000313" key="8">
    <source>
        <dbReference type="EMBL" id="SVA49724.1"/>
    </source>
</evidence>
<keyword evidence="2" id="KW-0813">Transport</keyword>
<proteinExistence type="predicted"/>
<dbReference type="EMBL" id="UINC01011247">
    <property type="protein sequence ID" value="SVA49724.1"/>
    <property type="molecule type" value="Genomic_DNA"/>
</dbReference>
<dbReference type="CDD" id="cd03257">
    <property type="entry name" value="ABC_NikE_OppD_transporters"/>
    <property type="match status" value="1"/>
</dbReference>
<dbReference type="PANTHER" id="PTHR43297">
    <property type="entry name" value="OLIGOPEPTIDE TRANSPORT ATP-BINDING PROTEIN APPD"/>
    <property type="match status" value="1"/>
</dbReference>
<dbReference type="InterPro" id="IPR050388">
    <property type="entry name" value="ABC_Ni/Peptide_Import"/>
</dbReference>
<sequence>NRISMIFQEPMTALNPVHRVGNQIIEAVKLHEPDLTTAIARQRALAMLERVGIPAPDQRLNEYPHQLSGGMRQRVMIAMALTMQPDLLIADEPTTALDVTIQAQILDLLREMQRESGMAILFITHDLGVIAELCDRVTVMYAGCVVEQANVTELFSTPRHPYTQGLLRSIPRLDATPKQPLTTIPGAVPALIDMPEGCRFRNRCLNAEDDCELRSPDLVHTAGHQIACHHPVTEETI</sequence>
<dbReference type="GO" id="GO:0015833">
    <property type="term" value="P:peptide transport"/>
    <property type="evidence" value="ECO:0007669"/>
    <property type="project" value="InterPro"/>
</dbReference>
<dbReference type="InterPro" id="IPR027417">
    <property type="entry name" value="P-loop_NTPase"/>
</dbReference>
<evidence type="ECO:0000256" key="4">
    <source>
        <dbReference type="ARBA" id="ARBA00022741"/>
    </source>
</evidence>
<evidence type="ECO:0000256" key="1">
    <source>
        <dbReference type="ARBA" id="ARBA00004370"/>
    </source>
</evidence>
<keyword evidence="3" id="KW-1003">Cell membrane</keyword>
<evidence type="ECO:0000256" key="2">
    <source>
        <dbReference type="ARBA" id="ARBA00022448"/>
    </source>
</evidence>
<dbReference type="InterPro" id="IPR013563">
    <property type="entry name" value="Oligopep_ABC_C"/>
</dbReference>
<dbReference type="PROSITE" id="PS00211">
    <property type="entry name" value="ABC_TRANSPORTER_1"/>
    <property type="match status" value="1"/>
</dbReference>
<evidence type="ECO:0000256" key="3">
    <source>
        <dbReference type="ARBA" id="ARBA00022475"/>
    </source>
</evidence>
<name>A0A381WB69_9ZZZZ</name>
<feature type="non-terminal residue" evidence="8">
    <location>
        <position position="1"/>
    </location>
</feature>
<dbReference type="FunFam" id="3.40.50.300:FF:000016">
    <property type="entry name" value="Oligopeptide ABC transporter ATP-binding component"/>
    <property type="match status" value="1"/>
</dbReference>
<gene>
    <name evidence="8" type="ORF">METZ01_LOCUS102578</name>
</gene>
<dbReference type="InterPro" id="IPR017871">
    <property type="entry name" value="ABC_transporter-like_CS"/>
</dbReference>
<keyword evidence="5" id="KW-0067">ATP-binding</keyword>
<dbReference type="PROSITE" id="PS50893">
    <property type="entry name" value="ABC_TRANSPORTER_2"/>
    <property type="match status" value="1"/>
</dbReference>
<evidence type="ECO:0000259" key="7">
    <source>
        <dbReference type="PROSITE" id="PS50893"/>
    </source>
</evidence>
<dbReference type="Pfam" id="PF00005">
    <property type="entry name" value="ABC_tran"/>
    <property type="match status" value="1"/>
</dbReference>
<accession>A0A381WB69</accession>
<dbReference type="SUPFAM" id="SSF52540">
    <property type="entry name" value="P-loop containing nucleoside triphosphate hydrolases"/>
    <property type="match status" value="1"/>
</dbReference>
<dbReference type="AlphaFoldDB" id="A0A381WB69"/>
<comment type="subcellular location">
    <subcellularLocation>
        <location evidence="1">Membrane</location>
    </subcellularLocation>
</comment>
<dbReference type="GO" id="GO:0016887">
    <property type="term" value="F:ATP hydrolysis activity"/>
    <property type="evidence" value="ECO:0007669"/>
    <property type="project" value="InterPro"/>
</dbReference>
<protein>
    <recommendedName>
        <fullName evidence="7">ABC transporter domain-containing protein</fullName>
    </recommendedName>
</protein>
<dbReference type="GO" id="GO:0005524">
    <property type="term" value="F:ATP binding"/>
    <property type="evidence" value="ECO:0007669"/>
    <property type="project" value="UniProtKB-KW"/>
</dbReference>
<organism evidence="8">
    <name type="scientific">marine metagenome</name>
    <dbReference type="NCBI Taxonomy" id="408172"/>
    <lineage>
        <taxon>unclassified sequences</taxon>
        <taxon>metagenomes</taxon>
        <taxon>ecological metagenomes</taxon>
    </lineage>
</organism>
<dbReference type="PANTHER" id="PTHR43297:SF2">
    <property type="entry name" value="DIPEPTIDE TRANSPORT ATP-BINDING PROTEIN DPPD"/>
    <property type="match status" value="1"/>
</dbReference>
<evidence type="ECO:0000256" key="6">
    <source>
        <dbReference type="ARBA" id="ARBA00023136"/>
    </source>
</evidence>
<keyword evidence="4" id="KW-0547">Nucleotide-binding</keyword>
<keyword evidence="6" id="KW-0472">Membrane</keyword>
<feature type="domain" description="ABC transporter" evidence="7">
    <location>
        <begin position="1"/>
        <end position="167"/>
    </location>
</feature>
<dbReference type="Pfam" id="PF08352">
    <property type="entry name" value="oligo_HPY"/>
    <property type="match status" value="1"/>
</dbReference>
<dbReference type="GO" id="GO:0016020">
    <property type="term" value="C:membrane"/>
    <property type="evidence" value="ECO:0007669"/>
    <property type="project" value="UniProtKB-SubCell"/>
</dbReference>
<dbReference type="InterPro" id="IPR003439">
    <property type="entry name" value="ABC_transporter-like_ATP-bd"/>
</dbReference>
<reference evidence="8" key="1">
    <citation type="submission" date="2018-05" db="EMBL/GenBank/DDBJ databases">
        <authorList>
            <person name="Lanie J.A."/>
            <person name="Ng W.-L."/>
            <person name="Kazmierczak K.M."/>
            <person name="Andrzejewski T.M."/>
            <person name="Davidsen T.M."/>
            <person name="Wayne K.J."/>
            <person name="Tettelin H."/>
            <person name="Glass J.I."/>
            <person name="Rusch D."/>
            <person name="Podicherti R."/>
            <person name="Tsui H.-C.T."/>
            <person name="Winkler M.E."/>
        </authorList>
    </citation>
    <scope>NUCLEOTIDE SEQUENCE</scope>
</reference>
<dbReference type="NCBIfam" id="TIGR01727">
    <property type="entry name" value="oligo_HPY"/>
    <property type="match status" value="1"/>
</dbReference>
<dbReference type="Gene3D" id="3.40.50.300">
    <property type="entry name" value="P-loop containing nucleotide triphosphate hydrolases"/>
    <property type="match status" value="1"/>
</dbReference>